<dbReference type="WBParaSite" id="jg11829">
    <property type="protein sequence ID" value="jg11829"/>
    <property type="gene ID" value="jg11829"/>
</dbReference>
<organism evidence="5 6">
    <name type="scientific">Ditylenchus dipsaci</name>
    <dbReference type="NCBI Taxonomy" id="166011"/>
    <lineage>
        <taxon>Eukaryota</taxon>
        <taxon>Metazoa</taxon>
        <taxon>Ecdysozoa</taxon>
        <taxon>Nematoda</taxon>
        <taxon>Chromadorea</taxon>
        <taxon>Rhabditida</taxon>
        <taxon>Tylenchina</taxon>
        <taxon>Tylenchomorpha</taxon>
        <taxon>Sphaerularioidea</taxon>
        <taxon>Anguinidae</taxon>
        <taxon>Anguininae</taxon>
        <taxon>Ditylenchus</taxon>
    </lineage>
</organism>
<dbReference type="InterPro" id="IPR003598">
    <property type="entry name" value="Ig_sub2"/>
</dbReference>
<keyword evidence="5" id="KW-1185">Reference proteome</keyword>
<dbReference type="GO" id="GO:0050808">
    <property type="term" value="P:synapse organization"/>
    <property type="evidence" value="ECO:0007669"/>
    <property type="project" value="TreeGrafter"/>
</dbReference>
<accession>A0A915CT19</accession>
<dbReference type="PANTHER" id="PTHR45080">
    <property type="entry name" value="CONTACTIN 5"/>
    <property type="match status" value="1"/>
</dbReference>
<dbReference type="InterPro" id="IPR007110">
    <property type="entry name" value="Ig-like_dom"/>
</dbReference>
<dbReference type="FunFam" id="2.60.40.10:FF:000107">
    <property type="entry name" value="Myosin, light chain kinase a"/>
    <property type="match status" value="1"/>
</dbReference>
<evidence type="ECO:0000256" key="2">
    <source>
        <dbReference type="ARBA" id="ARBA00023157"/>
    </source>
</evidence>
<dbReference type="InterPro" id="IPR050958">
    <property type="entry name" value="Cell_Adh-Cytoskel_Orgn"/>
</dbReference>
<sequence length="270" mass="28978">MGNPKPKIHWLKDGQKFEASPPSAEIQPDGSLMLKSGTTQDAGQYSCQAISPAGNATVSVQVKLIKKPTILMMDSSGSADGQEEKLVARAGERLDIPCPVVVPPGQPQPKVIWTLDSLAITSPEYQVLRNYTLRISQVGSVHGGNYICTAINAAGETEKQTKVVVHTIPSIARSQNSFSLVQGDTITLPCEVEGEPEPQVQWYLNGQEFEDAVLDEDNALILDEVSDKHRGEFKCVATNALGSQERTVTVTVHTAPVIEGSGGTVSLLLF</sequence>
<dbReference type="Proteomes" id="UP000887574">
    <property type="component" value="Unplaced"/>
</dbReference>
<dbReference type="AlphaFoldDB" id="A0A915CT19"/>
<feature type="domain" description="Ig-like" evidence="4">
    <location>
        <begin position="68"/>
        <end position="164"/>
    </location>
</feature>
<dbReference type="InterPro" id="IPR003599">
    <property type="entry name" value="Ig_sub"/>
</dbReference>
<evidence type="ECO:0000256" key="3">
    <source>
        <dbReference type="ARBA" id="ARBA00023319"/>
    </source>
</evidence>
<dbReference type="Pfam" id="PF07679">
    <property type="entry name" value="I-set"/>
    <property type="match status" value="3"/>
</dbReference>
<dbReference type="GO" id="GO:0005886">
    <property type="term" value="C:plasma membrane"/>
    <property type="evidence" value="ECO:0007669"/>
    <property type="project" value="TreeGrafter"/>
</dbReference>
<dbReference type="InterPro" id="IPR013783">
    <property type="entry name" value="Ig-like_fold"/>
</dbReference>
<dbReference type="PANTHER" id="PTHR45080:SF8">
    <property type="entry name" value="IG-LIKE DOMAIN-CONTAINING PROTEIN"/>
    <property type="match status" value="1"/>
</dbReference>
<dbReference type="GO" id="GO:0007156">
    <property type="term" value="P:homophilic cell adhesion via plasma membrane adhesion molecules"/>
    <property type="evidence" value="ECO:0007669"/>
    <property type="project" value="TreeGrafter"/>
</dbReference>
<dbReference type="GO" id="GO:0030424">
    <property type="term" value="C:axon"/>
    <property type="evidence" value="ECO:0007669"/>
    <property type="project" value="TreeGrafter"/>
</dbReference>
<dbReference type="InterPro" id="IPR013098">
    <property type="entry name" value="Ig_I-set"/>
</dbReference>
<protein>
    <submittedName>
        <fullName evidence="6">Ig-like domain-containing protein</fullName>
    </submittedName>
</protein>
<keyword evidence="3" id="KW-0393">Immunoglobulin domain</keyword>
<evidence type="ECO:0000256" key="1">
    <source>
        <dbReference type="ARBA" id="ARBA00022729"/>
    </source>
</evidence>
<dbReference type="InterPro" id="IPR036179">
    <property type="entry name" value="Ig-like_dom_sf"/>
</dbReference>
<dbReference type="Gene3D" id="2.60.40.10">
    <property type="entry name" value="Immunoglobulins"/>
    <property type="match status" value="3"/>
</dbReference>
<dbReference type="GO" id="GO:0043025">
    <property type="term" value="C:neuronal cell body"/>
    <property type="evidence" value="ECO:0007669"/>
    <property type="project" value="TreeGrafter"/>
</dbReference>
<name>A0A915CT19_9BILA</name>
<dbReference type="SMART" id="SM00409">
    <property type="entry name" value="IG"/>
    <property type="match status" value="3"/>
</dbReference>
<feature type="domain" description="Ig-like" evidence="4">
    <location>
        <begin position="169"/>
        <end position="251"/>
    </location>
</feature>
<dbReference type="GO" id="GO:0008046">
    <property type="term" value="F:axon guidance receptor activity"/>
    <property type="evidence" value="ECO:0007669"/>
    <property type="project" value="TreeGrafter"/>
</dbReference>
<evidence type="ECO:0000259" key="4">
    <source>
        <dbReference type="PROSITE" id="PS50835"/>
    </source>
</evidence>
<dbReference type="SUPFAM" id="SSF48726">
    <property type="entry name" value="Immunoglobulin"/>
    <property type="match status" value="3"/>
</dbReference>
<dbReference type="SMART" id="SM00408">
    <property type="entry name" value="IGc2"/>
    <property type="match status" value="3"/>
</dbReference>
<keyword evidence="1" id="KW-0732">Signal</keyword>
<evidence type="ECO:0000313" key="6">
    <source>
        <dbReference type="WBParaSite" id="jg11829"/>
    </source>
</evidence>
<reference evidence="6" key="1">
    <citation type="submission" date="2022-11" db="UniProtKB">
        <authorList>
            <consortium name="WormBaseParasite"/>
        </authorList>
    </citation>
    <scope>IDENTIFICATION</scope>
</reference>
<evidence type="ECO:0000313" key="5">
    <source>
        <dbReference type="Proteomes" id="UP000887574"/>
    </source>
</evidence>
<feature type="domain" description="Ig-like" evidence="4">
    <location>
        <begin position="1"/>
        <end position="59"/>
    </location>
</feature>
<keyword evidence="2" id="KW-1015">Disulfide bond</keyword>
<dbReference type="PROSITE" id="PS50835">
    <property type="entry name" value="IG_LIKE"/>
    <property type="match status" value="3"/>
</dbReference>
<proteinExistence type="predicted"/>